<evidence type="ECO:0000313" key="1">
    <source>
        <dbReference type="EMBL" id="PIT93390.1"/>
    </source>
</evidence>
<proteinExistence type="predicted"/>
<protein>
    <submittedName>
        <fullName evidence="1">Uncharacterized protein</fullName>
    </submittedName>
</protein>
<dbReference type="Proteomes" id="UP000229112">
    <property type="component" value="Unassembled WGS sequence"/>
</dbReference>
<evidence type="ECO:0000313" key="2">
    <source>
        <dbReference type="Proteomes" id="UP000229112"/>
    </source>
</evidence>
<comment type="caution">
    <text evidence="1">The sequence shown here is derived from an EMBL/GenBank/DDBJ whole genome shotgun (WGS) entry which is preliminary data.</text>
</comment>
<dbReference type="AlphaFoldDB" id="A0A2M6WKS9"/>
<sequence length="406" mass="46854">MEKIKVTVENKFAKRLRQSLILLTLGLGSVLADSPPIPKPKPKEVPQNFEKEEESINLGEFERNFDLKIEIPGDRYIIHFADIHKNQEVYEEVLTEEEKRKHREIVIHYQKDKKELIEYLAQKYGFRSVFREGHAVNLPAHVNNKKFLDKMRDSIIKSRDRTTTIEFINLLSTQLEATIQDLKNQPVEEEVVAFIELLLLLKNAFNYEIENLEKAVIQYNRGVVDRLTEKYQKILTDGKIQEVLTLLRENIQKIDSQKRASVLGDNPLYYGAEVLLFTDGTIDTELVESIDEILKTATIFNEAHQINLDMAKANTTEEIDEINRRIDDWNMRYTAVSNSRETAVINNILATRTDNKFSLLSLGAAHDLSDNIQSVNEEASGENLGLIVIRHKGLIKAKEEIQQREK</sequence>
<dbReference type="EMBL" id="PFAY01000002">
    <property type="protein sequence ID" value="PIT93390.1"/>
    <property type="molecule type" value="Genomic_DNA"/>
</dbReference>
<gene>
    <name evidence="1" type="ORF">COU06_00255</name>
</gene>
<reference evidence="2" key="1">
    <citation type="submission" date="2017-09" db="EMBL/GenBank/DDBJ databases">
        <title>Depth-based differentiation of microbial function through sediment-hosted aquifers and enrichment of novel symbionts in the deep terrestrial subsurface.</title>
        <authorList>
            <person name="Probst A.J."/>
            <person name="Ladd B."/>
            <person name="Jarett J.K."/>
            <person name="Geller-Mcgrath D.E."/>
            <person name="Sieber C.M.K."/>
            <person name="Emerson J.B."/>
            <person name="Anantharaman K."/>
            <person name="Thomas B.C."/>
            <person name="Malmstrom R."/>
            <person name="Stieglmeier M."/>
            <person name="Klingl A."/>
            <person name="Woyke T."/>
            <person name="Ryan C.M."/>
            <person name="Banfield J.F."/>
        </authorList>
    </citation>
    <scope>NUCLEOTIDE SEQUENCE [LARGE SCALE GENOMIC DNA]</scope>
</reference>
<accession>A0A2M6WKS9</accession>
<name>A0A2M6WKS9_9BACT</name>
<organism evidence="1 2">
    <name type="scientific">Candidatus Harrisonbacteria bacterium CG10_big_fil_rev_8_21_14_0_10_38_8</name>
    <dbReference type="NCBI Taxonomy" id="1974582"/>
    <lineage>
        <taxon>Bacteria</taxon>
        <taxon>Candidatus Harrisoniibacteriota</taxon>
    </lineage>
</organism>